<dbReference type="PANTHER" id="PTHR31904">
    <property type="entry name" value="BYPASS OF STOP CODON PROTEIN 5-RELATED"/>
    <property type="match status" value="1"/>
</dbReference>
<proteinExistence type="predicted"/>
<evidence type="ECO:0008006" key="6">
    <source>
        <dbReference type="Google" id="ProtNLM"/>
    </source>
</evidence>
<feature type="region of interest" description="Disordered" evidence="1">
    <location>
        <begin position="1"/>
        <end position="48"/>
    </location>
</feature>
<dbReference type="Proteomes" id="UP001497600">
    <property type="component" value="Chromosome F"/>
</dbReference>
<feature type="domain" description="Bul1 C-terminal" evidence="3">
    <location>
        <begin position="583"/>
        <end position="810"/>
    </location>
</feature>
<evidence type="ECO:0000259" key="3">
    <source>
        <dbReference type="Pfam" id="PF04426"/>
    </source>
</evidence>
<keyword evidence="5" id="KW-1185">Reference proteome</keyword>
<dbReference type="Pfam" id="PF04426">
    <property type="entry name" value="Bul1_C"/>
    <property type="match status" value="1"/>
</dbReference>
<organism evidence="4 5">
    <name type="scientific">[Candida] anglica</name>
    <dbReference type="NCBI Taxonomy" id="148631"/>
    <lineage>
        <taxon>Eukaryota</taxon>
        <taxon>Fungi</taxon>
        <taxon>Dikarya</taxon>
        <taxon>Ascomycota</taxon>
        <taxon>Saccharomycotina</taxon>
        <taxon>Pichiomycetes</taxon>
        <taxon>Debaryomycetaceae</taxon>
        <taxon>Kurtzmaniella</taxon>
    </lineage>
</organism>
<evidence type="ECO:0000313" key="5">
    <source>
        <dbReference type="Proteomes" id="UP001497600"/>
    </source>
</evidence>
<evidence type="ECO:0000313" key="4">
    <source>
        <dbReference type="EMBL" id="CAK7914331.1"/>
    </source>
</evidence>
<feature type="compositionally biased region" description="Basic and acidic residues" evidence="1">
    <location>
        <begin position="16"/>
        <end position="29"/>
    </location>
</feature>
<dbReference type="InterPro" id="IPR022794">
    <property type="entry name" value="Bul1_C"/>
</dbReference>
<dbReference type="Pfam" id="PF04425">
    <property type="entry name" value="Bul1_N"/>
    <property type="match status" value="1"/>
</dbReference>
<gene>
    <name evidence="4" type="ORF">CAAN4_F15940</name>
</gene>
<sequence>MIPHESMTGESEPTDDSTRHNEGDTEKEVLASSSSPQREDLSSVPVPEYDDRCQNAIEKIAKGDIPVWNILPSYHMYTSTVSKSLAVGNDDQSFEPPTYDDLSTTSSNGIVAGSTFTLSAHTSNVENSTTPGTPNPNLIVADEGSNSWENTILDNIHTLTNLSDSDNPIAKALKIEIYFTEDVGESGMKPTIIDPSNFEYKQGDLINGYIKVQNTSSEEIPFDMFYVLFEGVFKIRGTPNANNPEGDLVIKKFLEMFDFSASWHYGYINRLVSEFTKPNQYPEYVDPIDDTHYSFGFERTVKPFITHKRFFTFKIPDKLLDSTCQHSLSSHIEIPPSIGNSSGKLNLTNMGDSEVRDFAFIDTSISYRVHARFIGKASQYGVLPVKKPVEATLVDSAGDEYLILKDTHQMIRIIEEKNKLTSLETRANRESIKLFYDNFVARIDEIIEFGKNILSSRSISPVSSREQSNILGAIISPRGDLVEPELSTTISANSTMDRELAKCRQLYKPVNGGGKSKSSMALGLDNDVYKIFYPIQKKTLTGATKFLGTMVITTPKIHYKIKYIPPSHFHAEEPDTSSWILNVPINIEYVLSSSANSSRKGVKLPEIKSIAMELISLTIKSNGECIPVEFNHGMIFNNSHQQFKKLIFETNYFEETVVKPMLQKAKEVQNLSSKLGSQLFRMDANLSRDLKNICRLKTKNMNLAVEDVKIRDNNSTASTSKNSASWIIKDKQTNSDAPTTYKMDLTAVCDLTTARVKSAESPVNTKAYDNFNLVPDFQMCQMARFYYLKIFITLSKGEIILLNVPVEVQK</sequence>
<protein>
    <recommendedName>
        <fullName evidence="6">Bul1 N-terminal domain-containing protein</fullName>
    </recommendedName>
</protein>
<name>A0ABP0EG44_9ASCO</name>
<dbReference type="EMBL" id="OZ004258">
    <property type="protein sequence ID" value="CAK7914331.1"/>
    <property type="molecule type" value="Genomic_DNA"/>
</dbReference>
<dbReference type="InterPro" id="IPR007519">
    <property type="entry name" value="Bul1_N"/>
</dbReference>
<feature type="domain" description="Bul1 N-terminal" evidence="2">
    <location>
        <begin position="63"/>
        <end position="456"/>
    </location>
</feature>
<evidence type="ECO:0000259" key="2">
    <source>
        <dbReference type="Pfam" id="PF04425"/>
    </source>
</evidence>
<reference evidence="4 5" key="1">
    <citation type="submission" date="2024-01" db="EMBL/GenBank/DDBJ databases">
        <authorList>
            <consortium name="Genoscope - CEA"/>
            <person name="William W."/>
        </authorList>
    </citation>
    <scope>NUCLEOTIDE SEQUENCE [LARGE SCALE GENOMIC DNA]</scope>
    <source>
        <strain evidence="4 5">29B2s-10</strain>
    </source>
</reference>
<evidence type="ECO:0000256" key="1">
    <source>
        <dbReference type="SAM" id="MobiDB-lite"/>
    </source>
</evidence>
<dbReference type="InterPro" id="IPR039634">
    <property type="entry name" value="Bul1-like"/>
</dbReference>
<dbReference type="PANTHER" id="PTHR31904:SF1">
    <property type="entry name" value="BYPASS OF STOP CODON PROTEIN 5-RELATED"/>
    <property type="match status" value="1"/>
</dbReference>
<accession>A0ABP0EG44</accession>